<proteinExistence type="predicted"/>
<keyword evidence="1" id="KW-0472">Membrane</keyword>
<keyword evidence="1" id="KW-1133">Transmembrane helix</keyword>
<reference evidence="2" key="1">
    <citation type="journal article" date="1999" name="Proc. Natl. Acad. Sci. U.S.A.">
        <title>The complete chloroplast DNA sequence of the green alga Nephroselmis olivacea: insights into the architecture of ancestral chloroplast genomes.</title>
        <authorList>
            <person name="Turmel M."/>
            <person name="Otis C."/>
            <person name="Lemieux C."/>
        </authorList>
    </citation>
    <scope>NUCLEOTIDE SEQUENCE [LARGE SCALE GENOMIC DNA]</scope>
    <source>
        <strain>NIES-484</strain>
    </source>
</reference>
<dbReference type="GeneID" id="1496881"/>
<protein>
    <submittedName>
        <fullName evidence="2">Uncharacterized protein</fullName>
    </submittedName>
</protein>
<dbReference type="AlphaFoldDB" id="Q9T381"/>
<dbReference type="RefSeq" id="NP_050902.1">
    <property type="nucleotide sequence ID" value="NC_000927.1"/>
</dbReference>
<keyword evidence="2" id="KW-0150">Chloroplast</keyword>
<feature type="transmembrane region" description="Helical" evidence="1">
    <location>
        <begin position="68"/>
        <end position="90"/>
    </location>
</feature>
<dbReference type="EMBL" id="AF137379">
    <property type="protein sequence ID" value="AAD54916.1"/>
    <property type="molecule type" value="Genomic_DNA"/>
</dbReference>
<evidence type="ECO:0000256" key="1">
    <source>
        <dbReference type="SAM" id="Phobius"/>
    </source>
</evidence>
<name>Q9T381_NEPOL</name>
<geneLocation type="chloroplast" evidence="2"/>
<evidence type="ECO:0000313" key="2">
    <source>
        <dbReference type="EMBL" id="AAD54916.1"/>
    </source>
</evidence>
<keyword evidence="1" id="KW-0812">Transmembrane</keyword>
<keyword evidence="2" id="KW-0934">Plastid</keyword>
<accession>Q9T381</accession>
<organism evidence="2">
    <name type="scientific">Nephroselmis olivacea</name>
    <name type="common">Green alga</name>
    <dbReference type="NCBI Taxonomy" id="31312"/>
    <lineage>
        <taxon>Eukaryota</taxon>
        <taxon>Viridiplantae</taxon>
        <taxon>Chlorophyta</taxon>
        <taxon>Nephroselmidophyceae</taxon>
        <taxon>Nephroselmidales</taxon>
        <taxon>Nephroselmidaceae</taxon>
        <taxon>Nephroselmis</taxon>
    </lineage>
</organism>
<dbReference type="EMBL" id="AF137379">
    <property type="protein sequence ID" value="AAD54873.1"/>
    <property type="molecule type" value="Genomic_DNA"/>
</dbReference>
<dbReference type="RefSeq" id="NP_050945.1">
    <property type="nucleotide sequence ID" value="NC_000927.1"/>
</dbReference>
<sequence length="136" mass="15423">MQTRAASLDARDPRAEWMFRVPTEARSTAPVLQSTRWGALSQMTAQPSRKQSLANERKKAYQATIRHLLVQLSLISSSTSMIASTILYQLRPFFSLLICQSKSPWVNILTKTRVTNLQVPKNVRRSKDVSLMTMSI</sequence>
<dbReference type="GeneID" id="1496903"/>